<organism evidence="4 5">
    <name type="scientific">Cutibacterium granulosum</name>
    <dbReference type="NCBI Taxonomy" id="33011"/>
    <lineage>
        <taxon>Bacteria</taxon>
        <taxon>Bacillati</taxon>
        <taxon>Actinomycetota</taxon>
        <taxon>Actinomycetes</taxon>
        <taxon>Propionibacteriales</taxon>
        <taxon>Propionibacteriaceae</taxon>
        <taxon>Cutibacterium</taxon>
    </lineage>
</organism>
<dbReference type="GO" id="GO:0010181">
    <property type="term" value="F:FMN binding"/>
    <property type="evidence" value="ECO:0007669"/>
    <property type="project" value="InterPro"/>
</dbReference>
<dbReference type="eggNOG" id="COG1853">
    <property type="taxonomic scope" value="Bacteria"/>
</dbReference>
<sequence length="186" mass="19789">MSHDVRASGGPPVGGELPIDAQPSLGHAQQLKAQLATAFRHHPAGAAIITVNGANGPEGLTASSLISVAVEPAIIVFSAGRTTSTSRQLTRGGRVIVHMLNADAEELANVFACPGADHYAGVRWQMSSEGAPELDVSGPHLHGWVRDVMDAGPSAVWAVQIDRIDLGDRDSDALVYLERRWRHLRR</sequence>
<gene>
    <name evidence="4" type="primary">ntaB</name>
    <name evidence="4" type="ORF">SAMEA4412665_00676</name>
</gene>
<dbReference type="InterPro" id="IPR050268">
    <property type="entry name" value="NADH-dep_flavin_reductase"/>
</dbReference>
<dbReference type="Pfam" id="PF01613">
    <property type="entry name" value="Flavin_Reduct"/>
    <property type="match status" value="1"/>
</dbReference>
<dbReference type="Gene3D" id="2.30.110.10">
    <property type="entry name" value="Electron Transport, Fmn-binding Protein, Chain A"/>
    <property type="match status" value="1"/>
</dbReference>
<reference evidence="4 5" key="1">
    <citation type="submission" date="2017-06" db="EMBL/GenBank/DDBJ databases">
        <authorList>
            <consortium name="Pathogen Informatics"/>
        </authorList>
    </citation>
    <scope>NUCLEOTIDE SEQUENCE [LARGE SCALE GENOMIC DNA]</scope>
    <source>
        <strain evidence="4 5">NCTC11865</strain>
    </source>
</reference>
<evidence type="ECO:0000256" key="2">
    <source>
        <dbReference type="SAM" id="MobiDB-lite"/>
    </source>
</evidence>
<dbReference type="SUPFAM" id="SSF50475">
    <property type="entry name" value="FMN-binding split barrel"/>
    <property type="match status" value="1"/>
</dbReference>
<dbReference type="KEGG" id="cgrn:4412665_00676"/>
<evidence type="ECO:0000256" key="1">
    <source>
        <dbReference type="ARBA" id="ARBA00023002"/>
    </source>
</evidence>
<dbReference type="GO" id="GO:0042602">
    <property type="term" value="F:riboflavin reductase (NADPH) activity"/>
    <property type="evidence" value="ECO:0007669"/>
    <property type="project" value="TreeGrafter"/>
</dbReference>
<dbReference type="InterPro" id="IPR012349">
    <property type="entry name" value="Split_barrel_FMN-bd"/>
</dbReference>
<dbReference type="InterPro" id="IPR002563">
    <property type="entry name" value="Flavin_Rdtase-like_dom"/>
</dbReference>
<dbReference type="GO" id="GO:0006208">
    <property type="term" value="P:pyrimidine nucleobase catabolic process"/>
    <property type="evidence" value="ECO:0007669"/>
    <property type="project" value="TreeGrafter"/>
</dbReference>
<dbReference type="EMBL" id="LT906441">
    <property type="protein sequence ID" value="SNV31801.1"/>
    <property type="molecule type" value="Genomic_DNA"/>
</dbReference>
<name>A0A239WBB4_9ACTN</name>
<dbReference type="RefSeq" id="WP_021103915.1">
    <property type="nucleotide sequence ID" value="NZ_JAWFFS010000041.1"/>
</dbReference>
<evidence type="ECO:0000313" key="5">
    <source>
        <dbReference type="Proteomes" id="UP000215332"/>
    </source>
</evidence>
<evidence type="ECO:0000259" key="3">
    <source>
        <dbReference type="SMART" id="SM00903"/>
    </source>
</evidence>
<dbReference type="AlphaFoldDB" id="A0A239WBB4"/>
<dbReference type="SMART" id="SM00903">
    <property type="entry name" value="Flavin_Reduct"/>
    <property type="match status" value="1"/>
</dbReference>
<keyword evidence="1 4" id="KW-0560">Oxidoreductase</keyword>
<dbReference type="PANTHER" id="PTHR30466">
    <property type="entry name" value="FLAVIN REDUCTASE"/>
    <property type="match status" value="1"/>
</dbReference>
<evidence type="ECO:0000313" key="4">
    <source>
        <dbReference type="EMBL" id="SNV31801.1"/>
    </source>
</evidence>
<dbReference type="PANTHER" id="PTHR30466:SF1">
    <property type="entry name" value="FMN REDUCTASE (NADH) RUTF"/>
    <property type="match status" value="1"/>
</dbReference>
<dbReference type="Proteomes" id="UP000215332">
    <property type="component" value="Chromosome 1"/>
</dbReference>
<accession>A0A239WBB4</accession>
<dbReference type="EC" id="1.5.1.42" evidence="4"/>
<feature type="region of interest" description="Disordered" evidence="2">
    <location>
        <begin position="1"/>
        <end position="21"/>
    </location>
</feature>
<feature type="domain" description="Flavin reductase like" evidence="3">
    <location>
        <begin position="39"/>
        <end position="183"/>
    </location>
</feature>
<protein>
    <submittedName>
        <fullName evidence="4">FMN reductase (NADH) NtaB</fullName>
        <ecNumber evidence="4">1.5.1.42</ecNumber>
    </submittedName>
</protein>
<proteinExistence type="predicted"/>
<dbReference type="GO" id="GO:0052874">
    <property type="term" value="F:FMN reductase (NADH) activity"/>
    <property type="evidence" value="ECO:0007669"/>
    <property type="project" value="UniProtKB-EC"/>
</dbReference>